<evidence type="ECO:0000313" key="5">
    <source>
        <dbReference type="EMBL" id="SJL82927.1"/>
    </source>
</evidence>
<evidence type="ECO:0000256" key="2">
    <source>
        <dbReference type="ARBA" id="ARBA00008639"/>
    </source>
</evidence>
<dbReference type="AlphaFoldDB" id="A0A1R4B205"/>
<dbReference type="Gene3D" id="3.40.50.1100">
    <property type="match status" value="2"/>
</dbReference>
<evidence type="ECO:0000256" key="4">
    <source>
        <dbReference type="PIRSR" id="PIRSR006278-2"/>
    </source>
</evidence>
<dbReference type="GO" id="GO:0019148">
    <property type="term" value="F:D-cysteine desulfhydrase activity"/>
    <property type="evidence" value="ECO:0007669"/>
    <property type="project" value="TreeGrafter"/>
</dbReference>
<evidence type="ECO:0000313" key="6">
    <source>
        <dbReference type="Proteomes" id="UP000189475"/>
    </source>
</evidence>
<accession>A0A1R4B205</accession>
<dbReference type="PANTHER" id="PTHR43780:SF2">
    <property type="entry name" value="1-AMINOCYCLOPROPANE-1-CARBOXYLATE DEAMINASE-RELATED"/>
    <property type="match status" value="1"/>
</dbReference>
<dbReference type="PANTHER" id="PTHR43780">
    <property type="entry name" value="1-AMINOCYCLOPROPANE-1-CARBOXYLATE DEAMINASE-RELATED"/>
    <property type="match status" value="1"/>
</dbReference>
<reference evidence="5 6" key="1">
    <citation type="submission" date="2017-02" db="EMBL/GenBank/DDBJ databases">
        <authorList>
            <person name="Peterson S.W."/>
        </authorList>
    </citation>
    <scope>NUCLEOTIDE SEQUENCE [LARGE SCALE GENOMIC DNA]</scope>
    <source>
        <strain evidence="5 6">CECT 9027</strain>
    </source>
</reference>
<dbReference type="EMBL" id="FUFT01000002">
    <property type="protein sequence ID" value="SJL82927.1"/>
    <property type="molecule type" value="Genomic_DNA"/>
</dbReference>
<dbReference type="InterPro" id="IPR036052">
    <property type="entry name" value="TrpB-like_PALP_sf"/>
</dbReference>
<gene>
    <name evidence="5" type="ORF">VPAL9027_00869</name>
</gene>
<evidence type="ECO:0000256" key="3">
    <source>
        <dbReference type="ARBA" id="ARBA00022898"/>
    </source>
</evidence>
<dbReference type="SUPFAM" id="SSF53686">
    <property type="entry name" value="Tryptophan synthase beta subunit-like PLP-dependent enzymes"/>
    <property type="match status" value="1"/>
</dbReference>
<dbReference type="RefSeq" id="WP_077312661.1">
    <property type="nucleotide sequence ID" value="NZ_AP024887.1"/>
</dbReference>
<proteinExistence type="inferred from homology"/>
<name>A0A1R4B205_9VIBR</name>
<dbReference type="PIRSF" id="PIRSF006278">
    <property type="entry name" value="ACCD_DCysDesulf"/>
    <property type="match status" value="1"/>
</dbReference>
<evidence type="ECO:0000256" key="1">
    <source>
        <dbReference type="ARBA" id="ARBA00001933"/>
    </source>
</evidence>
<sequence>MQLQHSPVTHHCFQHIPFALKRDDLLHPQFSGNKARKLMTLLDTPQETFKTLTSYGSAQANSLYSMAALAYLKGWTLNYYVDHIPSWLQTAPLGNYAQALQLGANIIPTRVTYGMSPADYVGSLPHDDNEKRIPEGGRFPEAQAGVNTLANELLVWIAQQPTQQWVVALPSGTGTTALYLHKALAPHGIKVVTCACVGGREYLQQQWRELGEDSHPLILDSGKKHHFGKLYQEDWQLWQALFSATDIEFDLLYDPIMWQQLLLWWPQQPSHHQKHLLYIHQGGQLGNVSMKARYQRKYASPM</sequence>
<dbReference type="InterPro" id="IPR027278">
    <property type="entry name" value="ACCD_DCysDesulf"/>
</dbReference>
<keyword evidence="6" id="KW-1185">Reference proteome</keyword>
<comment type="cofactor">
    <cofactor evidence="1">
        <name>pyridoxal 5'-phosphate</name>
        <dbReference type="ChEBI" id="CHEBI:597326"/>
    </cofactor>
</comment>
<dbReference type="Proteomes" id="UP000189475">
    <property type="component" value="Unassembled WGS sequence"/>
</dbReference>
<feature type="modified residue" description="N6-(pyridoxal phosphate)lysine" evidence="4">
    <location>
        <position position="34"/>
    </location>
</feature>
<dbReference type="OrthoDB" id="9801249at2"/>
<keyword evidence="3 4" id="KW-0663">Pyridoxal phosphate</keyword>
<organism evidence="5 6">
    <name type="scientific">Vibrio palustris</name>
    <dbReference type="NCBI Taxonomy" id="1918946"/>
    <lineage>
        <taxon>Bacteria</taxon>
        <taxon>Pseudomonadati</taxon>
        <taxon>Pseudomonadota</taxon>
        <taxon>Gammaproteobacteria</taxon>
        <taxon>Vibrionales</taxon>
        <taxon>Vibrionaceae</taxon>
        <taxon>Vibrio</taxon>
    </lineage>
</organism>
<protein>
    <submittedName>
        <fullName evidence="5">D-cysteine desulfhydrase</fullName>
    </submittedName>
</protein>
<comment type="similarity">
    <text evidence="2">Belongs to the ACC deaminase/D-cysteine desulfhydrase family.</text>
</comment>
<dbReference type="STRING" id="1918946.VPAL9027_00869"/>